<sequence>MLRTNQYLLLDYFENTKKMLNMLTIARGSFHKMVNPIDFRVANEKIEWNNFPLSSDCKDNCVKVVWCNLREICLL</sequence>
<evidence type="ECO:0000313" key="1">
    <source>
        <dbReference type="EMBL" id="KOF72713.1"/>
    </source>
</evidence>
<gene>
    <name evidence="1" type="ORF">OCBIM_22039035mg</name>
</gene>
<reference evidence="1" key="1">
    <citation type="submission" date="2015-07" db="EMBL/GenBank/DDBJ databases">
        <title>MeaNS - Measles Nucleotide Surveillance Program.</title>
        <authorList>
            <person name="Tran T."/>
            <person name="Druce J."/>
        </authorList>
    </citation>
    <scope>NUCLEOTIDE SEQUENCE</scope>
    <source>
        <strain evidence="1">UCB-OBI-ISO-001</strain>
        <tissue evidence="1">Gonad</tissue>
    </source>
</reference>
<organism evidence="1">
    <name type="scientific">Octopus bimaculoides</name>
    <name type="common">California two-spotted octopus</name>
    <dbReference type="NCBI Taxonomy" id="37653"/>
    <lineage>
        <taxon>Eukaryota</taxon>
        <taxon>Metazoa</taxon>
        <taxon>Spiralia</taxon>
        <taxon>Lophotrochozoa</taxon>
        <taxon>Mollusca</taxon>
        <taxon>Cephalopoda</taxon>
        <taxon>Coleoidea</taxon>
        <taxon>Octopodiformes</taxon>
        <taxon>Octopoda</taxon>
        <taxon>Incirrata</taxon>
        <taxon>Octopodidae</taxon>
        <taxon>Octopus</taxon>
    </lineage>
</organism>
<dbReference type="AlphaFoldDB" id="A0A0L8G766"/>
<accession>A0A0L8G766</accession>
<proteinExistence type="predicted"/>
<protein>
    <submittedName>
        <fullName evidence="1">Uncharacterized protein</fullName>
    </submittedName>
</protein>
<name>A0A0L8G766_OCTBM</name>
<dbReference type="EMBL" id="KQ423517">
    <property type="protein sequence ID" value="KOF72713.1"/>
    <property type="molecule type" value="Genomic_DNA"/>
</dbReference>